<dbReference type="SUPFAM" id="SSF56935">
    <property type="entry name" value="Porins"/>
    <property type="match status" value="1"/>
</dbReference>
<feature type="domain" description="Outer membrane protein beta-barrel" evidence="1">
    <location>
        <begin position="3"/>
        <end position="203"/>
    </location>
</feature>
<organism evidence="2 3">
    <name type="scientific">Parabacteroides johnsonii DSM 18315</name>
    <dbReference type="NCBI Taxonomy" id="537006"/>
    <lineage>
        <taxon>Bacteria</taxon>
        <taxon>Pseudomonadati</taxon>
        <taxon>Bacteroidota</taxon>
        <taxon>Bacteroidia</taxon>
        <taxon>Bacteroidales</taxon>
        <taxon>Tannerellaceae</taxon>
        <taxon>Parabacteroides</taxon>
    </lineage>
</organism>
<sequence>LWGTPGLKPSTTYNLNGNYIWKQKYIFGLFFMHTSDFFVQTGYQSTDRLALIYKNTNWNYMQMWGANIILPFKAGNWLDSRLTLVGMQVHQRCDDFFDIPFNRRKWMFNGSLDNTFKVNKNLAFELIGSLQTPMIQGTFDIEAVYNLTAGLKWNFANDRISLSARCSDLFNSGMPDLKVRFKGQHLDMNNGFYSRAFTLHFSYRFGGYKKKEVRKVDTSRFGH</sequence>
<dbReference type="HOGENOM" id="CLU_108283_0_0_10"/>
<dbReference type="AlphaFoldDB" id="B7BC41"/>
<dbReference type="InterPro" id="IPR041700">
    <property type="entry name" value="OMP_b-brl_3"/>
</dbReference>
<protein>
    <recommendedName>
        <fullName evidence="1">Outer membrane protein beta-barrel domain-containing protein</fullName>
    </recommendedName>
</protein>
<dbReference type="RefSeq" id="WP_008150177.1">
    <property type="nucleotide sequence ID" value="NZ_DS996453.1"/>
</dbReference>
<reference evidence="2 3" key="2">
    <citation type="submission" date="2008-10" db="EMBL/GenBank/DDBJ databases">
        <authorList>
            <person name="Fulton L."/>
            <person name="Clifton S."/>
            <person name="Fulton B."/>
            <person name="Xu J."/>
            <person name="Minx P."/>
            <person name="Pepin K.H."/>
            <person name="Johnson M."/>
            <person name="Bhonagiri V."/>
            <person name="Nash W.E."/>
            <person name="Mardis E.R."/>
            <person name="Wilson R.K."/>
        </authorList>
    </citation>
    <scope>NUCLEOTIDE SEQUENCE [LARGE SCALE GENOMIC DNA]</scope>
    <source>
        <strain evidence="2 3">DSM 18315</strain>
    </source>
</reference>
<dbReference type="Proteomes" id="UP000005510">
    <property type="component" value="Unassembled WGS sequence"/>
</dbReference>
<name>B7BC41_9BACT</name>
<accession>B7BC41</accession>
<dbReference type="EMBL" id="ABYH01000283">
    <property type="protein sequence ID" value="EEC96006.1"/>
    <property type="molecule type" value="Genomic_DNA"/>
</dbReference>
<evidence type="ECO:0000313" key="3">
    <source>
        <dbReference type="Proteomes" id="UP000005510"/>
    </source>
</evidence>
<evidence type="ECO:0000259" key="1">
    <source>
        <dbReference type="Pfam" id="PF14905"/>
    </source>
</evidence>
<dbReference type="Pfam" id="PF14905">
    <property type="entry name" value="OMP_b-brl_3"/>
    <property type="match status" value="1"/>
</dbReference>
<reference evidence="2 3" key="1">
    <citation type="submission" date="2008-10" db="EMBL/GenBank/DDBJ databases">
        <title>Draft genome sequence of Parabacteroides johnsonii (DSM 18315).</title>
        <authorList>
            <person name="Sudarsanam P."/>
            <person name="Ley R."/>
            <person name="Guruge J."/>
            <person name="Turnbaugh P.J."/>
            <person name="Mahowald M."/>
            <person name="Liep D."/>
            <person name="Gordon J."/>
        </authorList>
    </citation>
    <scope>NUCLEOTIDE SEQUENCE [LARGE SCALE GENOMIC DNA]</scope>
    <source>
        <strain evidence="2 3">DSM 18315</strain>
    </source>
</reference>
<proteinExistence type="predicted"/>
<dbReference type="STRING" id="537006.PRABACTJOHN_02608"/>
<evidence type="ECO:0000313" key="2">
    <source>
        <dbReference type="EMBL" id="EEC96006.1"/>
    </source>
</evidence>
<comment type="caution">
    <text evidence="2">The sequence shown here is derived from an EMBL/GenBank/DDBJ whole genome shotgun (WGS) entry which is preliminary data.</text>
</comment>
<gene>
    <name evidence="2" type="ORF">PRABACTJOHN_02608</name>
</gene>
<feature type="non-terminal residue" evidence="2">
    <location>
        <position position="1"/>
    </location>
</feature>